<dbReference type="PANTHER" id="PTHR31973:SF187">
    <property type="entry name" value="MUTATOR TRANSPOSASE MUDRA PROTEIN"/>
    <property type="match status" value="1"/>
</dbReference>
<gene>
    <name evidence="7" type="ORF">LSAT_V11C800423570</name>
</gene>
<dbReference type="Pfam" id="PF03108">
    <property type="entry name" value="DBD_Tnp_Mut"/>
    <property type="match status" value="1"/>
</dbReference>
<dbReference type="Pfam" id="PF04434">
    <property type="entry name" value="SWIM"/>
    <property type="match status" value="1"/>
</dbReference>
<name>A0A9R1UNP7_LACSA</name>
<keyword evidence="2 4" id="KW-0863">Zinc-finger</keyword>
<dbReference type="GO" id="GO:0008270">
    <property type="term" value="F:zinc ion binding"/>
    <property type="evidence" value="ECO:0007669"/>
    <property type="project" value="UniProtKB-KW"/>
</dbReference>
<protein>
    <recommendedName>
        <fullName evidence="6">SWIM-type domain-containing protein</fullName>
    </recommendedName>
</protein>
<evidence type="ECO:0000313" key="8">
    <source>
        <dbReference type="Proteomes" id="UP000235145"/>
    </source>
</evidence>
<comment type="caution">
    <text evidence="7">The sequence shown here is derived from an EMBL/GenBank/DDBJ whole genome shotgun (WGS) entry which is preliminary data.</text>
</comment>
<dbReference type="InterPro" id="IPR018289">
    <property type="entry name" value="MULE_transposase_dom"/>
</dbReference>
<dbReference type="InterPro" id="IPR007527">
    <property type="entry name" value="Znf_SWIM"/>
</dbReference>
<dbReference type="EMBL" id="NBSK02000008">
    <property type="protein sequence ID" value="KAJ0191032.1"/>
    <property type="molecule type" value="Genomic_DNA"/>
</dbReference>
<evidence type="ECO:0000256" key="5">
    <source>
        <dbReference type="SAM" id="MobiDB-lite"/>
    </source>
</evidence>
<evidence type="ECO:0000256" key="1">
    <source>
        <dbReference type="ARBA" id="ARBA00022723"/>
    </source>
</evidence>
<evidence type="ECO:0000256" key="2">
    <source>
        <dbReference type="ARBA" id="ARBA00022771"/>
    </source>
</evidence>
<dbReference type="SMART" id="SM00575">
    <property type="entry name" value="ZnF_PMZ"/>
    <property type="match status" value="1"/>
</dbReference>
<evidence type="ECO:0000313" key="7">
    <source>
        <dbReference type="EMBL" id="KAJ0191032.1"/>
    </source>
</evidence>
<dbReference type="InterPro" id="IPR004332">
    <property type="entry name" value="Transposase_MuDR"/>
</dbReference>
<dbReference type="InterPro" id="IPR006564">
    <property type="entry name" value="Znf_PMZ"/>
</dbReference>
<dbReference type="PROSITE" id="PS50966">
    <property type="entry name" value="ZF_SWIM"/>
    <property type="match status" value="1"/>
</dbReference>
<feature type="compositionally biased region" description="Polar residues" evidence="5">
    <location>
        <begin position="49"/>
        <end position="62"/>
    </location>
</feature>
<keyword evidence="8" id="KW-1185">Reference proteome</keyword>
<feature type="domain" description="SWIM-type" evidence="6">
    <location>
        <begin position="446"/>
        <end position="478"/>
    </location>
</feature>
<dbReference type="Pfam" id="PF10551">
    <property type="entry name" value="MULE"/>
    <property type="match status" value="1"/>
</dbReference>
<accession>A0A9R1UNP7</accession>
<feature type="region of interest" description="Disordered" evidence="5">
    <location>
        <begin position="772"/>
        <end position="809"/>
    </location>
</feature>
<proteinExistence type="predicted"/>
<feature type="region of interest" description="Disordered" evidence="5">
    <location>
        <begin position="565"/>
        <end position="623"/>
    </location>
</feature>
<dbReference type="AlphaFoldDB" id="A0A9R1UNP7"/>
<feature type="compositionally biased region" description="Gly residues" evidence="5">
    <location>
        <begin position="605"/>
        <end position="623"/>
    </location>
</feature>
<evidence type="ECO:0000256" key="3">
    <source>
        <dbReference type="ARBA" id="ARBA00022833"/>
    </source>
</evidence>
<evidence type="ECO:0000259" key="6">
    <source>
        <dbReference type="PROSITE" id="PS50966"/>
    </source>
</evidence>
<keyword evidence="1" id="KW-0479">Metal-binding</keyword>
<feature type="compositionally biased region" description="Basic residues" evidence="5">
    <location>
        <begin position="788"/>
        <end position="806"/>
    </location>
</feature>
<feature type="region of interest" description="Disordered" evidence="5">
    <location>
        <begin position="521"/>
        <end position="551"/>
    </location>
</feature>
<sequence length="836" mass="94758">MDDIHDFDTIDVELDAYFKKKQASRCKDEFLNILCEEDDYEAVDDAQTENDAQTGNDTQTGITKEESDEDYLEGSNEEGSDEEFEYSTHNPKVKWNKMRPMLGERYESPHELKLCLKNYAVSKGFQIRFKKCDSVRLVAICGSDPEKCPFVVRASWMTTERSFQVKKMIDIHKCVRNFNNSRLMDPTWLARKFVKELIRKPNLKCKEMQCKGELLTAIGRDANNQVYPIAWAVVDVENKNNWKWFLDLVNDDLGLQGGKGVCVISDQHKGLVEASKDILPYVEHRQCARHIYANFRKVYSGVQFRNMFWAAAKSTTEGDFKFNMERIRAISSAAYDHLMAREPTSWCRAYFSTGLACEAVENGIAECFNAIIVDARKKPLLTMLEEIRLYMMERAFNLKQEAENWVGEVCPSAVTKMEEFGEDIKSWHAVPSGVNEYEVRNGFQNYGVNLKEKICACRLWELSGIPCVHAQVAILYTNQDPVNFISSWFSKNNYKATYDQNIHPVNGSILWEETSYTKPLPPIERRMPGRPSVKRRRHVSENQDKYSQVSSKGRTVQCKNCLQRGHNKTSCKNPTVVPEPQPKKKMGRPRLEPDLVNWSGTKIGSRGGGRAGGRVGGGRSRGGGRALVEEAIESEGVQTEYGKGTSEFPKCEPEDVAIPNVESENDASPDLQELSLTIDNLRKSLYTTEEIMDCLGLTEAELQEIEGLGVSEAEVQQIEDVDVAMSQDVGIASQITVEELPTNHVLGDEERMNGEDGIDEPGMGEVMTNEERMDGEREIPSTQQLNQVRKRTTKRSKVNQVRRRKPSERITEIQLQKVVVVKNGKGMSSSNPLGLD</sequence>
<organism evidence="7 8">
    <name type="scientific">Lactuca sativa</name>
    <name type="common">Garden lettuce</name>
    <dbReference type="NCBI Taxonomy" id="4236"/>
    <lineage>
        <taxon>Eukaryota</taxon>
        <taxon>Viridiplantae</taxon>
        <taxon>Streptophyta</taxon>
        <taxon>Embryophyta</taxon>
        <taxon>Tracheophyta</taxon>
        <taxon>Spermatophyta</taxon>
        <taxon>Magnoliopsida</taxon>
        <taxon>eudicotyledons</taxon>
        <taxon>Gunneridae</taxon>
        <taxon>Pentapetalae</taxon>
        <taxon>asterids</taxon>
        <taxon>campanulids</taxon>
        <taxon>Asterales</taxon>
        <taxon>Asteraceae</taxon>
        <taxon>Cichorioideae</taxon>
        <taxon>Cichorieae</taxon>
        <taxon>Lactucinae</taxon>
        <taxon>Lactuca</taxon>
    </lineage>
</organism>
<keyword evidence="3" id="KW-0862">Zinc</keyword>
<feature type="region of interest" description="Disordered" evidence="5">
    <location>
        <begin position="42"/>
        <end position="87"/>
    </location>
</feature>
<dbReference type="Proteomes" id="UP000235145">
    <property type="component" value="Unassembled WGS sequence"/>
</dbReference>
<feature type="compositionally biased region" description="Acidic residues" evidence="5">
    <location>
        <begin position="66"/>
        <end position="85"/>
    </location>
</feature>
<dbReference type="PANTHER" id="PTHR31973">
    <property type="entry name" value="POLYPROTEIN, PUTATIVE-RELATED"/>
    <property type="match status" value="1"/>
</dbReference>
<evidence type="ECO:0000256" key="4">
    <source>
        <dbReference type="PROSITE-ProRule" id="PRU00325"/>
    </source>
</evidence>
<reference evidence="7 8" key="1">
    <citation type="journal article" date="2017" name="Nat. Commun.">
        <title>Genome assembly with in vitro proximity ligation data and whole-genome triplication in lettuce.</title>
        <authorList>
            <person name="Reyes-Chin-Wo S."/>
            <person name="Wang Z."/>
            <person name="Yang X."/>
            <person name="Kozik A."/>
            <person name="Arikit S."/>
            <person name="Song C."/>
            <person name="Xia L."/>
            <person name="Froenicke L."/>
            <person name="Lavelle D.O."/>
            <person name="Truco M.J."/>
            <person name="Xia R."/>
            <person name="Zhu S."/>
            <person name="Xu C."/>
            <person name="Xu H."/>
            <person name="Xu X."/>
            <person name="Cox K."/>
            <person name="Korf I."/>
            <person name="Meyers B.C."/>
            <person name="Michelmore R.W."/>
        </authorList>
    </citation>
    <scope>NUCLEOTIDE SEQUENCE [LARGE SCALE GENOMIC DNA]</scope>
    <source>
        <strain evidence="8">cv. Salinas</strain>
        <tissue evidence="7">Seedlings</tissue>
    </source>
</reference>